<comment type="subcellular location">
    <subcellularLocation>
        <location evidence="1">Membrane</location>
        <topology evidence="1">Multi-pass membrane protein</topology>
    </subcellularLocation>
</comment>
<evidence type="ECO:0000256" key="5">
    <source>
        <dbReference type="SAM" id="Phobius"/>
    </source>
</evidence>
<feature type="transmembrane region" description="Helical" evidence="5">
    <location>
        <begin position="186"/>
        <end position="205"/>
    </location>
</feature>
<keyword evidence="2 5" id="KW-0812">Transmembrane</keyword>
<sequence>MVATRRTELMLAGVYALLNIGASTSIILANKAVYTFARFPFPIALTFIHTVFTALGLKAFRAFGVFKPKALTWRQTTPLAAAFCGYIASQNLSLKFNSVGFFQICKIAITPAVLLLQYALFSTVQSGKVKASIVVVCAGVTLATVTDLSATLLGATIAGASIFVTALFQIWMGSKQKEFDVNSNQLLDQYSPYASVIMLCLIPFFEPVGQLGDAPVLGVPDVEFERYEIIPFSADAEGHARSTLLGWFQDPSLFTTASAVLILVSSVLGLVVNLSAMLVIAHTSTLTYNVVGHVKTVLVLVGGVVIFGDTMPLKKFVGVSVTMAGVIWYSVLKMRPAAKPTKLVDIGEKLNGGAELNNVGGSSRVDLERAPVEAGESMQALLSGKS</sequence>
<feature type="transmembrane region" description="Helical" evidence="5">
    <location>
        <begin position="286"/>
        <end position="307"/>
    </location>
</feature>
<feature type="transmembrane region" description="Helical" evidence="5">
    <location>
        <begin position="101"/>
        <end position="121"/>
    </location>
</feature>
<evidence type="ECO:0000313" key="7">
    <source>
        <dbReference type="EMBL" id="CAE0128643.1"/>
    </source>
</evidence>
<protein>
    <recommendedName>
        <fullName evidence="6">Sugar phosphate transporter domain-containing protein</fullName>
    </recommendedName>
</protein>
<keyword evidence="3 5" id="KW-1133">Transmembrane helix</keyword>
<feature type="transmembrane region" description="Helical" evidence="5">
    <location>
        <begin position="41"/>
        <end position="60"/>
    </location>
</feature>
<feature type="transmembrane region" description="Helical" evidence="5">
    <location>
        <begin position="9"/>
        <end position="29"/>
    </location>
</feature>
<evidence type="ECO:0000259" key="6">
    <source>
        <dbReference type="Pfam" id="PF03151"/>
    </source>
</evidence>
<feature type="transmembrane region" description="Helical" evidence="5">
    <location>
        <begin position="152"/>
        <end position="174"/>
    </location>
</feature>
<keyword evidence="4 5" id="KW-0472">Membrane</keyword>
<accession>A0A7S3F5G3</accession>
<feature type="transmembrane region" description="Helical" evidence="5">
    <location>
        <begin position="313"/>
        <end position="332"/>
    </location>
</feature>
<organism evidence="7">
    <name type="scientific">Prasinoderma singulare</name>
    <dbReference type="NCBI Taxonomy" id="676789"/>
    <lineage>
        <taxon>Eukaryota</taxon>
        <taxon>Viridiplantae</taxon>
        <taxon>Prasinodermophyta</taxon>
        <taxon>Prasinodermophyceae</taxon>
        <taxon>Prasinodermales</taxon>
        <taxon>Prasinodermaceae</taxon>
        <taxon>Prasinoderma</taxon>
    </lineage>
</organism>
<dbReference type="InterPro" id="IPR004853">
    <property type="entry name" value="Sugar_P_trans_dom"/>
</dbReference>
<proteinExistence type="predicted"/>
<dbReference type="InterPro" id="IPR050186">
    <property type="entry name" value="TPT_transporter"/>
</dbReference>
<feature type="transmembrane region" description="Helical" evidence="5">
    <location>
        <begin position="253"/>
        <end position="274"/>
    </location>
</feature>
<dbReference type="GO" id="GO:0016020">
    <property type="term" value="C:membrane"/>
    <property type="evidence" value="ECO:0007669"/>
    <property type="project" value="UniProtKB-SubCell"/>
</dbReference>
<name>A0A7S3F5G3_9VIRI</name>
<reference evidence="7" key="1">
    <citation type="submission" date="2021-01" db="EMBL/GenBank/DDBJ databases">
        <authorList>
            <person name="Corre E."/>
            <person name="Pelletier E."/>
            <person name="Niang G."/>
            <person name="Scheremetjew M."/>
            <person name="Finn R."/>
            <person name="Kale V."/>
            <person name="Holt S."/>
            <person name="Cochrane G."/>
            <person name="Meng A."/>
            <person name="Brown T."/>
            <person name="Cohen L."/>
        </authorList>
    </citation>
    <scope>NUCLEOTIDE SEQUENCE</scope>
    <source>
        <strain evidence="7">RCC927</strain>
    </source>
</reference>
<dbReference type="EMBL" id="HBHY01003286">
    <property type="protein sequence ID" value="CAE0128643.1"/>
    <property type="molecule type" value="Transcribed_RNA"/>
</dbReference>
<evidence type="ECO:0000256" key="3">
    <source>
        <dbReference type="ARBA" id="ARBA00022989"/>
    </source>
</evidence>
<evidence type="ECO:0000256" key="1">
    <source>
        <dbReference type="ARBA" id="ARBA00004141"/>
    </source>
</evidence>
<evidence type="ECO:0000256" key="2">
    <source>
        <dbReference type="ARBA" id="ARBA00022692"/>
    </source>
</evidence>
<evidence type="ECO:0000256" key="4">
    <source>
        <dbReference type="ARBA" id="ARBA00023136"/>
    </source>
</evidence>
<dbReference type="PANTHER" id="PTHR11132">
    <property type="entry name" value="SOLUTE CARRIER FAMILY 35"/>
    <property type="match status" value="1"/>
</dbReference>
<dbReference type="AlphaFoldDB" id="A0A7S3F5G3"/>
<feature type="domain" description="Sugar phosphate transporter" evidence="6">
    <location>
        <begin position="23"/>
        <end position="199"/>
    </location>
</feature>
<dbReference type="Pfam" id="PF03151">
    <property type="entry name" value="TPT"/>
    <property type="match status" value="1"/>
</dbReference>
<gene>
    <name evidence="7" type="ORF">PSIN1315_LOCUS2118</name>
</gene>